<evidence type="ECO:0000256" key="3">
    <source>
        <dbReference type="ARBA" id="ARBA00022692"/>
    </source>
</evidence>
<feature type="transmembrane region" description="Helical" evidence="6">
    <location>
        <begin position="383"/>
        <end position="405"/>
    </location>
</feature>
<evidence type="ECO:0000256" key="4">
    <source>
        <dbReference type="ARBA" id="ARBA00022989"/>
    </source>
</evidence>
<accession>A0A7X8C2G3</accession>
<feature type="transmembrane region" description="Helical" evidence="6">
    <location>
        <begin position="289"/>
        <end position="315"/>
    </location>
</feature>
<keyword evidence="4 6" id="KW-1133">Transmembrane helix</keyword>
<proteinExistence type="predicted"/>
<protein>
    <submittedName>
        <fullName evidence="7">Flippase</fullName>
    </submittedName>
</protein>
<feature type="transmembrane region" description="Helical" evidence="6">
    <location>
        <begin position="357"/>
        <end position="377"/>
    </location>
</feature>
<evidence type="ECO:0000256" key="5">
    <source>
        <dbReference type="ARBA" id="ARBA00023136"/>
    </source>
</evidence>
<evidence type="ECO:0000313" key="7">
    <source>
        <dbReference type="EMBL" id="NLJ17766.1"/>
    </source>
</evidence>
<organism evidence="7 8">
    <name type="scientific">Globicatella sulfidifaciens</name>
    <dbReference type="NCBI Taxonomy" id="136093"/>
    <lineage>
        <taxon>Bacteria</taxon>
        <taxon>Bacillati</taxon>
        <taxon>Bacillota</taxon>
        <taxon>Bacilli</taxon>
        <taxon>Lactobacillales</taxon>
        <taxon>Aerococcaceae</taxon>
        <taxon>Globicatella</taxon>
    </lineage>
</organism>
<name>A0A7X8C2G3_9LACT</name>
<dbReference type="PANTHER" id="PTHR30250:SF11">
    <property type="entry name" value="O-ANTIGEN TRANSPORTER-RELATED"/>
    <property type="match status" value="1"/>
</dbReference>
<dbReference type="InterPro" id="IPR050833">
    <property type="entry name" value="Poly_Biosynth_Transport"/>
</dbReference>
<reference evidence="7 8" key="1">
    <citation type="journal article" date="2020" name="Biotechnol. Biofuels">
        <title>New insights from the biogas microbiome by comprehensive genome-resolved metagenomics of nearly 1600 species originating from multiple anaerobic digesters.</title>
        <authorList>
            <person name="Campanaro S."/>
            <person name="Treu L."/>
            <person name="Rodriguez-R L.M."/>
            <person name="Kovalovszki A."/>
            <person name="Ziels R.M."/>
            <person name="Maus I."/>
            <person name="Zhu X."/>
            <person name="Kougias P.G."/>
            <person name="Basile A."/>
            <person name="Luo G."/>
            <person name="Schluter A."/>
            <person name="Konstantinidis K.T."/>
            <person name="Angelidaki I."/>
        </authorList>
    </citation>
    <scope>NUCLEOTIDE SEQUENCE [LARGE SCALE GENOMIC DNA]</scope>
    <source>
        <strain evidence="7">AS23ysBPME_34</strain>
    </source>
</reference>
<keyword evidence="5 6" id="KW-0472">Membrane</keyword>
<keyword evidence="3 6" id="KW-0812">Transmembrane</keyword>
<feature type="transmembrane region" description="Helical" evidence="6">
    <location>
        <begin position="212"/>
        <end position="231"/>
    </location>
</feature>
<evidence type="ECO:0000256" key="2">
    <source>
        <dbReference type="ARBA" id="ARBA00022475"/>
    </source>
</evidence>
<dbReference type="PANTHER" id="PTHR30250">
    <property type="entry name" value="PST FAMILY PREDICTED COLANIC ACID TRANSPORTER"/>
    <property type="match status" value="1"/>
</dbReference>
<feature type="transmembrane region" description="Helical" evidence="6">
    <location>
        <begin position="251"/>
        <end position="268"/>
    </location>
</feature>
<feature type="transmembrane region" description="Helical" evidence="6">
    <location>
        <begin position="170"/>
        <end position="192"/>
    </location>
</feature>
<feature type="transmembrane region" description="Helical" evidence="6">
    <location>
        <begin position="45"/>
        <end position="64"/>
    </location>
</feature>
<dbReference type="EMBL" id="JAAYSM010000090">
    <property type="protein sequence ID" value="NLJ17766.1"/>
    <property type="molecule type" value="Genomic_DNA"/>
</dbReference>
<keyword evidence="2" id="KW-1003">Cell membrane</keyword>
<dbReference type="Pfam" id="PF01943">
    <property type="entry name" value="Polysacc_synt"/>
    <property type="match status" value="1"/>
</dbReference>
<feature type="transmembrane region" description="Helical" evidence="6">
    <location>
        <begin position="112"/>
        <end position="132"/>
    </location>
</feature>
<comment type="subcellular location">
    <subcellularLocation>
        <location evidence="1">Cell membrane</location>
        <topology evidence="1">Multi-pass membrane protein</topology>
    </subcellularLocation>
</comment>
<feature type="transmembrane region" description="Helical" evidence="6">
    <location>
        <begin position="327"/>
        <end position="345"/>
    </location>
</feature>
<dbReference type="Proteomes" id="UP000541058">
    <property type="component" value="Unassembled WGS sequence"/>
</dbReference>
<dbReference type="RefSeq" id="WP_276646781.1">
    <property type="nucleotide sequence ID" value="NZ_JAAYSM010000090.1"/>
</dbReference>
<feature type="transmembrane region" description="Helical" evidence="6">
    <location>
        <begin position="21"/>
        <end position="39"/>
    </location>
</feature>
<evidence type="ECO:0000313" key="8">
    <source>
        <dbReference type="Proteomes" id="UP000541058"/>
    </source>
</evidence>
<evidence type="ECO:0000256" key="6">
    <source>
        <dbReference type="SAM" id="Phobius"/>
    </source>
</evidence>
<sequence>MDIISGKNVIKNISWLIFDKVFVLLVGLIVVVRIANYYGPTEYGLYQYALSINTLLGVIILLADGRVIKKKYEIGNEGHIIYNTTIAKVFLSVVSFIIGITILLIMSRDLKFNIMYVLLLLNNIVINLGFGFQNYFEYQLKSKNVVIASNIATIISSVLQLVAISFDYSIIIIVSIIFGSSIIKLVILFIQFKKNYKFLIKTSIDFNIVGEIIRESIPLAIAAAASTIYHRIDQVMLGSMLGVSEVGVYSISYKMISVVAIAISPLQVSIFPKMIDWYNSNRELYYKRYLAITSLSTWIYIIGIVTTILVSPFVFSKFLSEEYFRSLSVFRIHAIGTFFSYNAALRSSHFTLTRNTNVMMYSQVAAVLLNVILNYLAIPLLGVYGAAISTVITEFASLFLLNLFFKDGKEVFLIQLKGLNPMNITQLK</sequence>
<feature type="transmembrane region" description="Helical" evidence="6">
    <location>
        <begin position="144"/>
        <end position="164"/>
    </location>
</feature>
<comment type="caution">
    <text evidence="7">The sequence shown here is derived from an EMBL/GenBank/DDBJ whole genome shotgun (WGS) entry which is preliminary data.</text>
</comment>
<evidence type="ECO:0000256" key="1">
    <source>
        <dbReference type="ARBA" id="ARBA00004651"/>
    </source>
</evidence>
<dbReference type="AlphaFoldDB" id="A0A7X8C2G3"/>
<dbReference type="CDD" id="cd13128">
    <property type="entry name" value="MATE_Wzx_like"/>
    <property type="match status" value="1"/>
</dbReference>
<feature type="transmembrane region" description="Helical" evidence="6">
    <location>
        <begin position="85"/>
        <end position="106"/>
    </location>
</feature>
<gene>
    <name evidence="7" type="ORF">GX355_02790</name>
</gene>
<dbReference type="InterPro" id="IPR002797">
    <property type="entry name" value="Polysacc_synth"/>
</dbReference>
<dbReference type="GO" id="GO:0005886">
    <property type="term" value="C:plasma membrane"/>
    <property type="evidence" value="ECO:0007669"/>
    <property type="project" value="UniProtKB-SubCell"/>
</dbReference>